<organism evidence="4 5">
    <name type="scientific">Elioraea tepida</name>
    <dbReference type="NCBI Taxonomy" id="2843330"/>
    <lineage>
        <taxon>Bacteria</taxon>
        <taxon>Pseudomonadati</taxon>
        <taxon>Pseudomonadota</taxon>
        <taxon>Alphaproteobacteria</taxon>
        <taxon>Acetobacterales</taxon>
        <taxon>Elioraeaceae</taxon>
        <taxon>Elioraea</taxon>
    </lineage>
</organism>
<protein>
    <submittedName>
        <fullName evidence="4">D-alanyl-D-alanine carboxypeptidase</fullName>
    </submittedName>
</protein>
<keyword evidence="4" id="KW-0378">Hydrolase</keyword>
<dbReference type="PROSITE" id="PS51318">
    <property type="entry name" value="TAT"/>
    <property type="match status" value="1"/>
</dbReference>
<dbReference type="InterPro" id="IPR001967">
    <property type="entry name" value="Peptidase_S11_N"/>
</dbReference>
<feature type="compositionally biased region" description="Pro residues" evidence="1">
    <location>
        <begin position="46"/>
        <end position="55"/>
    </location>
</feature>
<keyword evidence="4" id="KW-0645">Protease</keyword>
<keyword evidence="4" id="KW-0121">Carboxypeptidase</keyword>
<feature type="compositionally biased region" description="Low complexity" evidence="1">
    <location>
        <begin position="23"/>
        <end position="45"/>
    </location>
</feature>
<dbReference type="KEGG" id="elio:KO353_02055"/>
<sequence>MTDTISSTRRRLFGAAALALAAPSLARAQQQRPTQRPPQRTGQPQPRQPQPPRPQGSPANTPLGPVDTLARHALIVDFETGATLLEKEADVPMPPASMSKLMTAYVVFEHLRAGRLRLDTELPVSERAWRMGGSKMFVEVGQRVKVEDLLRGVIVQSGNDACIVLAEAISGSEEAFADLLTERARALGLRQTTLRNSTGWPDPNHRMSCRDLALLAARIIQDFPDYYRYYSERSFRFANITQENRNPLLYRNIGADGLKTGHTEESGYGLTASAVQGGRRVILVVNGLPSMRIRAEESERLMLWAFREFENVRLFGAAETVENVPVHLGERDTVPLVAGRDLVMTVPRSWRQEARIAVHYTAPVKAPVARGTELGRLEVSGRGVPQMSVPLYAGADVPRLGFVPRIGASLRHLVFGS</sequence>
<dbReference type="EMBL" id="CP076448">
    <property type="protein sequence ID" value="QXM25061.1"/>
    <property type="molecule type" value="Genomic_DNA"/>
</dbReference>
<evidence type="ECO:0000259" key="3">
    <source>
        <dbReference type="SMART" id="SM00936"/>
    </source>
</evidence>
<name>A0A975YJW2_9PROT</name>
<keyword evidence="5" id="KW-1185">Reference proteome</keyword>
<gene>
    <name evidence="4" type="ORF">KO353_02055</name>
</gene>
<evidence type="ECO:0000256" key="2">
    <source>
        <dbReference type="SAM" id="SignalP"/>
    </source>
</evidence>
<dbReference type="Pfam" id="PF07943">
    <property type="entry name" value="PBP5_C"/>
    <property type="match status" value="1"/>
</dbReference>
<dbReference type="InterPro" id="IPR006311">
    <property type="entry name" value="TAT_signal"/>
</dbReference>
<dbReference type="PANTHER" id="PTHR21581">
    <property type="entry name" value="D-ALANYL-D-ALANINE CARBOXYPEPTIDASE"/>
    <property type="match status" value="1"/>
</dbReference>
<accession>A0A975YJW2</accession>
<feature type="chain" id="PRO_5036986692" evidence="2">
    <location>
        <begin position="29"/>
        <end position="417"/>
    </location>
</feature>
<dbReference type="GO" id="GO:0006508">
    <property type="term" value="P:proteolysis"/>
    <property type="evidence" value="ECO:0007669"/>
    <property type="project" value="InterPro"/>
</dbReference>
<feature type="region of interest" description="Disordered" evidence="1">
    <location>
        <begin position="23"/>
        <end position="65"/>
    </location>
</feature>
<dbReference type="AlphaFoldDB" id="A0A975YJW2"/>
<dbReference type="SMART" id="SM00936">
    <property type="entry name" value="PBP5_C"/>
    <property type="match status" value="1"/>
</dbReference>
<feature type="signal peptide" evidence="2">
    <location>
        <begin position="1"/>
        <end position="28"/>
    </location>
</feature>
<reference evidence="4" key="1">
    <citation type="submission" date="2021-06" db="EMBL/GenBank/DDBJ databases">
        <title>Elioraea tepida, sp. nov., a moderately thermophilic aerobic anoxygenic phototrophic bacterium isolated from an alkaline siliceous hot spring mat community in Yellowstone National Park, WY, USA.</title>
        <authorList>
            <person name="Saini M.K."/>
            <person name="Yoshida S."/>
            <person name="Sebastian A."/>
            <person name="Hirose S."/>
            <person name="Hara E."/>
            <person name="Tamaki H."/>
            <person name="Soulier N.T."/>
            <person name="Albert I."/>
            <person name="Hanada S."/>
            <person name="Bryant D.A."/>
            <person name="Tank M."/>
        </authorList>
    </citation>
    <scope>NUCLEOTIDE SEQUENCE</scope>
    <source>
        <strain evidence="4">MS-P2</strain>
    </source>
</reference>
<dbReference type="InterPro" id="IPR012907">
    <property type="entry name" value="Peptidase_S11_C"/>
</dbReference>
<dbReference type="Pfam" id="PF00768">
    <property type="entry name" value="Peptidase_S11"/>
    <property type="match status" value="1"/>
</dbReference>
<feature type="domain" description="Peptidase S11 D-Ala-D-Ala carboxypeptidase A C-terminal" evidence="3">
    <location>
        <begin position="309"/>
        <end position="399"/>
    </location>
</feature>
<dbReference type="PANTHER" id="PTHR21581:SF6">
    <property type="entry name" value="TRAFFICKING PROTEIN PARTICLE COMPLEX SUBUNIT 12"/>
    <property type="match status" value="1"/>
</dbReference>
<dbReference type="GO" id="GO:0009002">
    <property type="term" value="F:serine-type D-Ala-D-Ala carboxypeptidase activity"/>
    <property type="evidence" value="ECO:0007669"/>
    <property type="project" value="InterPro"/>
</dbReference>
<evidence type="ECO:0000313" key="4">
    <source>
        <dbReference type="EMBL" id="QXM25061.1"/>
    </source>
</evidence>
<evidence type="ECO:0000256" key="1">
    <source>
        <dbReference type="SAM" id="MobiDB-lite"/>
    </source>
</evidence>
<dbReference type="Proteomes" id="UP000694001">
    <property type="component" value="Chromosome"/>
</dbReference>
<keyword evidence="2" id="KW-0732">Signal</keyword>
<proteinExistence type="predicted"/>
<dbReference type="RefSeq" id="WP_218286117.1">
    <property type="nucleotide sequence ID" value="NZ_CP076448.1"/>
</dbReference>
<evidence type="ECO:0000313" key="5">
    <source>
        <dbReference type="Proteomes" id="UP000694001"/>
    </source>
</evidence>